<comment type="caution">
    <text evidence="12">The sequence shown here is derived from an EMBL/GenBank/DDBJ whole genome shotgun (WGS) entry which is preliminary data.</text>
</comment>
<feature type="domain" description="ABC transmembrane type-1" evidence="11">
    <location>
        <begin position="15"/>
        <end position="296"/>
    </location>
</feature>
<evidence type="ECO:0000256" key="4">
    <source>
        <dbReference type="ARBA" id="ARBA00022692"/>
    </source>
</evidence>
<dbReference type="InterPro" id="IPR027417">
    <property type="entry name" value="P-loop_NTPase"/>
</dbReference>
<feature type="domain" description="ABC transporter" evidence="10">
    <location>
        <begin position="332"/>
        <end position="565"/>
    </location>
</feature>
<keyword evidence="6" id="KW-0067">ATP-binding</keyword>
<dbReference type="GO" id="GO:0005886">
    <property type="term" value="C:plasma membrane"/>
    <property type="evidence" value="ECO:0007669"/>
    <property type="project" value="UniProtKB-SubCell"/>
</dbReference>
<feature type="transmembrane region" description="Helical" evidence="9">
    <location>
        <begin position="123"/>
        <end position="147"/>
    </location>
</feature>
<dbReference type="PROSITE" id="PS00211">
    <property type="entry name" value="ABC_TRANSPORTER_1"/>
    <property type="match status" value="1"/>
</dbReference>
<dbReference type="InterPro" id="IPR003593">
    <property type="entry name" value="AAA+_ATPase"/>
</dbReference>
<dbReference type="SUPFAM" id="SSF90123">
    <property type="entry name" value="ABC transporter transmembrane region"/>
    <property type="match status" value="1"/>
</dbReference>
<keyword evidence="4 9" id="KW-0812">Transmembrane</keyword>
<organism evidence="12 13">
    <name type="scientific">Streptomyces caelestis</name>
    <dbReference type="NCBI Taxonomy" id="36816"/>
    <lineage>
        <taxon>Bacteria</taxon>
        <taxon>Bacillati</taxon>
        <taxon>Actinomycetota</taxon>
        <taxon>Actinomycetes</taxon>
        <taxon>Kitasatosporales</taxon>
        <taxon>Streptomycetaceae</taxon>
        <taxon>Streptomyces</taxon>
    </lineage>
</organism>
<accession>A0A0N0S5L9</accession>
<reference evidence="12 13" key="1">
    <citation type="submission" date="2015-07" db="EMBL/GenBank/DDBJ databases">
        <authorList>
            <person name="Noorani M."/>
        </authorList>
    </citation>
    <scope>NUCLEOTIDE SEQUENCE [LARGE SCALE GENOMIC DNA]</scope>
    <source>
        <strain evidence="12 13">NRRL B-24567</strain>
    </source>
</reference>
<dbReference type="FunFam" id="3.40.50.300:FF:000854">
    <property type="entry name" value="Multidrug ABC transporter ATP-binding protein"/>
    <property type="match status" value="1"/>
</dbReference>
<dbReference type="Pfam" id="PF00005">
    <property type="entry name" value="ABC_tran"/>
    <property type="match status" value="1"/>
</dbReference>
<dbReference type="GO" id="GO:0016887">
    <property type="term" value="F:ATP hydrolysis activity"/>
    <property type="evidence" value="ECO:0007669"/>
    <property type="project" value="InterPro"/>
</dbReference>
<dbReference type="FunFam" id="1.20.1560.10:FF:000040">
    <property type="entry name" value="Multidrug ABC transporter ATP-binding protein"/>
    <property type="match status" value="1"/>
</dbReference>
<dbReference type="GO" id="GO:0005524">
    <property type="term" value="F:ATP binding"/>
    <property type="evidence" value="ECO:0007669"/>
    <property type="project" value="UniProtKB-KW"/>
</dbReference>
<dbReference type="InterPro" id="IPR017871">
    <property type="entry name" value="ABC_transporter-like_CS"/>
</dbReference>
<evidence type="ECO:0000256" key="8">
    <source>
        <dbReference type="ARBA" id="ARBA00023136"/>
    </source>
</evidence>
<keyword evidence="2" id="KW-0813">Transport</keyword>
<evidence type="ECO:0000256" key="6">
    <source>
        <dbReference type="ARBA" id="ARBA00022840"/>
    </source>
</evidence>
<dbReference type="InterPro" id="IPR011527">
    <property type="entry name" value="ABC1_TM_dom"/>
</dbReference>
<feature type="transmembrane region" description="Helical" evidence="9">
    <location>
        <begin position="273"/>
        <end position="294"/>
    </location>
</feature>
<evidence type="ECO:0000256" key="3">
    <source>
        <dbReference type="ARBA" id="ARBA00022475"/>
    </source>
</evidence>
<dbReference type="Pfam" id="PF00664">
    <property type="entry name" value="ABC_membrane"/>
    <property type="match status" value="1"/>
</dbReference>
<sequence length="573" mass="61897">MLRTHLRPYKRPVTLLVLLQFLQTCASLYLPTLNADIIDGGVVEGDTGYILSHGVLMIGVSLVQVVCNIGAVYYGARTASALGRDVRAAVFDRVQSFSAREVGHFGAPSLITRTTNDVQQVQTLVLMTFTLMVSAPIMCVGGIVMALGLDVPLSGVLVAVVPVLGVCVTLIVRRLRPMFRTMQERLDTVNRVLREQITGNRVIRAFVRDAYEQERFGRSNTELTDVSLRTGNLLALMFPVVMTVVNLSSIAVVWFGAHRIDSGGMQIGDLTAFLAYLMQIVMSVMMATFMFMMVPRAEVCAERIHEVLDTSSSVVPPTAPVTELRRHGHLELRGAGFCYPGAEEPVLKSVDLVARPGEVTAVIGSTGSGKSTLLGLVPRLFDATDGEVLVDGVPVADVDPALLARTVGLVPQKPYLFAGTVATNLRYGNPDATDEELWHALEVAQGKDFVERLEGGLDAPIAQGGTNVSGGQRQRLAIARTLVQRPEIYLFDDSFSALDYATDAALRAALGRETAGATVVIVAQRVATIRDADRIVVLDEGRVVGAGRHHELMADNDTYREIVLSQLTEAEAA</sequence>
<dbReference type="GO" id="GO:0015421">
    <property type="term" value="F:ABC-type oligopeptide transporter activity"/>
    <property type="evidence" value="ECO:0007669"/>
    <property type="project" value="TreeGrafter"/>
</dbReference>
<keyword evidence="3" id="KW-1003">Cell membrane</keyword>
<dbReference type="EMBL" id="LGCN01000210">
    <property type="protein sequence ID" value="KOT35944.1"/>
    <property type="molecule type" value="Genomic_DNA"/>
</dbReference>
<feature type="transmembrane region" description="Helical" evidence="9">
    <location>
        <begin position="50"/>
        <end position="74"/>
    </location>
</feature>
<dbReference type="PROSITE" id="PS50929">
    <property type="entry name" value="ABC_TM1F"/>
    <property type="match status" value="1"/>
</dbReference>
<evidence type="ECO:0000313" key="12">
    <source>
        <dbReference type="EMBL" id="KOT35944.1"/>
    </source>
</evidence>
<feature type="transmembrane region" description="Helical" evidence="9">
    <location>
        <begin position="233"/>
        <end position="257"/>
    </location>
</feature>
<dbReference type="InterPro" id="IPR036640">
    <property type="entry name" value="ABC1_TM_sf"/>
</dbReference>
<dbReference type="Gene3D" id="1.20.1560.10">
    <property type="entry name" value="ABC transporter type 1, transmembrane domain"/>
    <property type="match status" value="1"/>
</dbReference>
<evidence type="ECO:0000259" key="10">
    <source>
        <dbReference type="PROSITE" id="PS50893"/>
    </source>
</evidence>
<evidence type="ECO:0000256" key="5">
    <source>
        <dbReference type="ARBA" id="ARBA00022741"/>
    </source>
</evidence>
<dbReference type="Gene3D" id="3.40.50.300">
    <property type="entry name" value="P-loop containing nucleotide triphosphate hydrolases"/>
    <property type="match status" value="1"/>
</dbReference>
<evidence type="ECO:0000256" key="9">
    <source>
        <dbReference type="SAM" id="Phobius"/>
    </source>
</evidence>
<evidence type="ECO:0000256" key="7">
    <source>
        <dbReference type="ARBA" id="ARBA00022989"/>
    </source>
</evidence>
<keyword evidence="8 9" id="KW-0472">Membrane</keyword>
<dbReference type="CDD" id="cd18548">
    <property type="entry name" value="ABC_6TM_Tm287_like"/>
    <property type="match status" value="1"/>
</dbReference>
<keyword evidence="13" id="KW-1185">Reference proteome</keyword>
<dbReference type="PROSITE" id="PS50893">
    <property type="entry name" value="ABC_TRANSPORTER_2"/>
    <property type="match status" value="1"/>
</dbReference>
<dbReference type="SMART" id="SM00382">
    <property type="entry name" value="AAA"/>
    <property type="match status" value="1"/>
</dbReference>
<dbReference type="Proteomes" id="UP000037773">
    <property type="component" value="Unassembled WGS sequence"/>
</dbReference>
<protein>
    <submittedName>
        <fullName evidence="12">Multidrug ABC transporter ATPase</fullName>
    </submittedName>
</protein>
<comment type="subcellular location">
    <subcellularLocation>
        <location evidence="1">Cell membrane</location>
        <topology evidence="1">Multi-pass membrane protein</topology>
    </subcellularLocation>
</comment>
<name>A0A0N0S5L9_9ACTN</name>
<dbReference type="PANTHER" id="PTHR43394">
    <property type="entry name" value="ATP-DEPENDENT PERMEASE MDL1, MITOCHONDRIAL"/>
    <property type="match status" value="1"/>
</dbReference>
<proteinExistence type="predicted"/>
<keyword evidence="7 9" id="KW-1133">Transmembrane helix</keyword>
<dbReference type="PATRIC" id="fig|36816.3.peg.5221"/>
<evidence type="ECO:0000313" key="13">
    <source>
        <dbReference type="Proteomes" id="UP000037773"/>
    </source>
</evidence>
<dbReference type="AlphaFoldDB" id="A0A0N0S5L9"/>
<evidence type="ECO:0000259" key="11">
    <source>
        <dbReference type="PROSITE" id="PS50929"/>
    </source>
</evidence>
<dbReference type="InterPro" id="IPR003439">
    <property type="entry name" value="ABC_transporter-like_ATP-bd"/>
</dbReference>
<dbReference type="PANTHER" id="PTHR43394:SF1">
    <property type="entry name" value="ATP-BINDING CASSETTE SUB-FAMILY B MEMBER 10, MITOCHONDRIAL"/>
    <property type="match status" value="1"/>
</dbReference>
<keyword evidence="5" id="KW-0547">Nucleotide-binding</keyword>
<dbReference type="SUPFAM" id="SSF52540">
    <property type="entry name" value="P-loop containing nucleoside triphosphate hydrolases"/>
    <property type="match status" value="1"/>
</dbReference>
<dbReference type="InterPro" id="IPR039421">
    <property type="entry name" value="Type_1_exporter"/>
</dbReference>
<evidence type="ECO:0000256" key="1">
    <source>
        <dbReference type="ARBA" id="ARBA00004651"/>
    </source>
</evidence>
<gene>
    <name evidence="12" type="ORF">ADK41_24180</name>
</gene>
<feature type="transmembrane region" description="Helical" evidence="9">
    <location>
        <begin position="12"/>
        <end position="30"/>
    </location>
</feature>
<evidence type="ECO:0000256" key="2">
    <source>
        <dbReference type="ARBA" id="ARBA00022448"/>
    </source>
</evidence>
<feature type="transmembrane region" description="Helical" evidence="9">
    <location>
        <begin position="153"/>
        <end position="172"/>
    </location>
</feature>